<dbReference type="InterPro" id="IPR004860">
    <property type="entry name" value="LAGLIDADG_dom"/>
</dbReference>
<comment type="caution">
    <text evidence="2">The sequence shown here is derived from an EMBL/GenBank/DDBJ whole genome shotgun (WGS) entry which is preliminary data.</text>
</comment>
<dbReference type="EMBL" id="LAZR01004775">
    <property type="protein sequence ID" value="KKN05679.1"/>
    <property type="molecule type" value="Genomic_DNA"/>
</dbReference>
<sequence>MTMYKRSLFPAFRERHSLVQADYLRWKAQLLKSLIPYVREHDAKIVGKTYPGLFLSTRQAPVLAEFMGFYGAGKKTIPEFALAEVDALALAILIQDDGYLRPPRDRLIHPYMEINSQSFSQKDNGRLCHRLCEVLCVENISTIRAANGTGYKLMLGVRATRAMAELCAPHWQPCMDYKFPYPELLKDYR</sequence>
<name>A0A0F9MIK7_9ZZZZ</name>
<dbReference type="Gene3D" id="3.10.28.10">
    <property type="entry name" value="Homing endonucleases"/>
    <property type="match status" value="1"/>
</dbReference>
<feature type="domain" description="Homing endonuclease LAGLIDADG" evidence="1">
    <location>
        <begin position="11"/>
        <end position="133"/>
    </location>
</feature>
<dbReference type="Pfam" id="PF03161">
    <property type="entry name" value="LAGLIDADG_2"/>
    <property type="match status" value="1"/>
</dbReference>
<dbReference type="SUPFAM" id="SSF55608">
    <property type="entry name" value="Homing endonucleases"/>
    <property type="match status" value="1"/>
</dbReference>
<dbReference type="AlphaFoldDB" id="A0A0F9MIK7"/>
<dbReference type="InterPro" id="IPR027434">
    <property type="entry name" value="Homing_endonucl"/>
</dbReference>
<evidence type="ECO:0000313" key="2">
    <source>
        <dbReference type="EMBL" id="KKN05679.1"/>
    </source>
</evidence>
<evidence type="ECO:0000259" key="1">
    <source>
        <dbReference type="Pfam" id="PF03161"/>
    </source>
</evidence>
<gene>
    <name evidence="2" type="ORF">LCGC14_1084900</name>
</gene>
<proteinExistence type="predicted"/>
<accession>A0A0F9MIK7</accession>
<reference evidence="2" key="1">
    <citation type="journal article" date="2015" name="Nature">
        <title>Complex archaea that bridge the gap between prokaryotes and eukaryotes.</title>
        <authorList>
            <person name="Spang A."/>
            <person name="Saw J.H."/>
            <person name="Jorgensen S.L."/>
            <person name="Zaremba-Niedzwiedzka K."/>
            <person name="Martijn J."/>
            <person name="Lind A.E."/>
            <person name="van Eijk R."/>
            <person name="Schleper C."/>
            <person name="Guy L."/>
            <person name="Ettema T.J."/>
        </authorList>
    </citation>
    <scope>NUCLEOTIDE SEQUENCE</scope>
</reference>
<protein>
    <recommendedName>
        <fullName evidence="1">Homing endonuclease LAGLIDADG domain-containing protein</fullName>
    </recommendedName>
</protein>
<organism evidence="2">
    <name type="scientific">marine sediment metagenome</name>
    <dbReference type="NCBI Taxonomy" id="412755"/>
    <lineage>
        <taxon>unclassified sequences</taxon>
        <taxon>metagenomes</taxon>
        <taxon>ecological metagenomes</taxon>
    </lineage>
</organism>
<dbReference type="GO" id="GO:0004519">
    <property type="term" value="F:endonuclease activity"/>
    <property type="evidence" value="ECO:0007669"/>
    <property type="project" value="InterPro"/>
</dbReference>